<feature type="compositionally biased region" description="Acidic residues" evidence="1">
    <location>
        <begin position="43"/>
        <end position="56"/>
    </location>
</feature>
<dbReference type="EMBL" id="CH476649">
    <property type="protein sequence ID" value="EDN99234.1"/>
    <property type="molecule type" value="Genomic_DNA"/>
</dbReference>
<evidence type="ECO:0000256" key="1">
    <source>
        <dbReference type="SAM" id="MobiDB-lite"/>
    </source>
</evidence>
<keyword evidence="3" id="KW-1185">Reference proteome</keyword>
<name>A7F913_SCLS1</name>
<dbReference type="KEGG" id="ssl:SS1G_14094"/>
<protein>
    <submittedName>
        <fullName evidence="2">Uncharacterized protein</fullName>
    </submittedName>
</protein>
<gene>
    <name evidence="2" type="ORF">SS1G_14094</name>
</gene>
<feature type="region of interest" description="Disordered" evidence="1">
    <location>
        <begin position="43"/>
        <end position="65"/>
    </location>
</feature>
<dbReference type="HOGENOM" id="CLU_2851104_0_0_1"/>
<evidence type="ECO:0000313" key="2">
    <source>
        <dbReference type="EMBL" id="EDN99234.1"/>
    </source>
</evidence>
<accession>A7F913</accession>
<dbReference type="AlphaFoldDB" id="A7F913"/>
<dbReference type="GeneID" id="5481029"/>
<dbReference type="Proteomes" id="UP000001312">
    <property type="component" value="Unassembled WGS sequence"/>
</dbReference>
<organism evidence="2 3">
    <name type="scientific">Sclerotinia sclerotiorum (strain ATCC 18683 / 1980 / Ss-1)</name>
    <name type="common">White mold</name>
    <name type="synonym">Whetzelinia sclerotiorum</name>
    <dbReference type="NCBI Taxonomy" id="665079"/>
    <lineage>
        <taxon>Eukaryota</taxon>
        <taxon>Fungi</taxon>
        <taxon>Dikarya</taxon>
        <taxon>Ascomycota</taxon>
        <taxon>Pezizomycotina</taxon>
        <taxon>Leotiomycetes</taxon>
        <taxon>Helotiales</taxon>
        <taxon>Sclerotiniaceae</taxon>
        <taxon>Sclerotinia</taxon>
    </lineage>
</organism>
<proteinExistence type="predicted"/>
<dbReference type="InParanoid" id="A7F913"/>
<dbReference type="RefSeq" id="XP_001584997.1">
    <property type="nucleotide sequence ID" value="XM_001584947.1"/>
</dbReference>
<reference evidence="3" key="1">
    <citation type="journal article" date="2011" name="PLoS Genet.">
        <title>Genomic analysis of the necrotrophic fungal pathogens Sclerotinia sclerotiorum and Botrytis cinerea.</title>
        <authorList>
            <person name="Amselem J."/>
            <person name="Cuomo C.A."/>
            <person name="van Kan J.A."/>
            <person name="Viaud M."/>
            <person name="Benito E.P."/>
            <person name="Couloux A."/>
            <person name="Coutinho P.M."/>
            <person name="de Vries R.P."/>
            <person name="Dyer P.S."/>
            <person name="Fillinger S."/>
            <person name="Fournier E."/>
            <person name="Gout L."/>
            <person name="Hahn M."/>
            <person name="Kohn L."/>
            <person name="Lapalu N."/>
            <person name="Plummer K.M."/>
            <person name="Pradier J.M."/>
            <person name="Quevillon E."/>
            <person name="Sharon A."/>
            <person name="Simon A."/>
            <person name="ten Have A."/>
            <person name="Tudzynski B."/>
            <person name="Tudzynski P."/>
            <person name="Wincker P."/>
            <person name="Andrew M."/>
            <person name="Anthouard V."/>
            <person name="Beever R.E."/>
            <person name="Beffa R."/>
            <person name="Benoit I."/>
            <person name="Bouzid O."/>
            <person name="Brault B."/>
            <person name="Chen Z."/>
            <person name="Choquer M."/>
            <person name="Collemare J."/>
            <person name="Cotton P."/>
            <person name="Danchin E.G."/>
            <person name="Da Silva C."/>
            <person name="Gautier A."/>
            <person name="Giraud C."/>
            <person name="Giraud T."/>
            <person name="Gonzalez C."/>
            <person name="Grossetete S."/>
            <person name="Guldener U."/>
            <person name="Henrissat B."/>
            <person name="Howlett B.J."/>
            <person name="Kodira C."/>
            <person name="Kretschmer M."/>
            <person name="Lappartient A."/>
            <person name="Leroch M."/>
            <person name="Levis C."/>
            <person name="Mauceli E."/>
            <person name="Neuveglise C."/>
            <person name="Oeser B."/>
            <person name="Pearson M."/>
            <person name="Poulain J."/>
            <person name="Poussereau N."/>
            <person name="Quesneville H."/>
            <person name="Rascle C."/>
            <person name="Schumacher J."/>
            <person name="Segurens B."/>
            <person name="Sexton A."/>
            <person name="Silva E."/>
            <person name="Sirven C."/>
            <person name="Soanes D.M."/>
            <person name="Talbot N.J."/>
            <person name="Templeton M."/>
            <person name="Yandava C."/>
            <person name="Yarden O."/>
            <person name="Zeng Q."/>
            <person name="Rollins J.A."/>
            <person name="Lebrun M.H."/>
            <person name="Dickman M."/>
        </authorList>
    </citation>
    <scope>NUCLEOTIDE SEQUENCE [LARGE SCALE GENOMIC DNA]</scope>
    <source>
        <strain evidence="3">ATCC 18683 / 1980 / Ss-1</strain>
    </source>
</reference>
<evidence type="ECO:0000313" key="3">
    <source>
        <dbReference type="Proteomes" id="UP000001312"/>
    </source>
</evidence>
<sequence length="65" mass="7961">MWMEEKNQDCRRQSNDLCPRIRKKEDGKDEFINQWTMWEVDGEDVEDESYEEETGEEGERMRVDV</sequence>